<dbReference type="Proteomes" id="UP000227088">
    <property type="component" value="Unassembled WGS sequence"/>
</dbReference>
<comment type="caution">
    <text evidence="2">The sequence shown here is derived from an EMBL/GenBank/DDBJ whole genome shotgun (WGS) entry which is preliminary data.</text>
</comment>
<feature type="chain" id="PRO_5012260799" evidence="1">
    <location>
        <begin position="20"/>
        <end position="128"/>
    </location>
</feature>
<organism evidence="2 3">
    <name type="scientific">Oleispira antarctica</name>
    <dbReference type="NCBI Taxonomy" id="188908"/>
    <lineage>
        <taxon>Bacteria</taxon>
        <taxon>Pseudomonadati</taxon>
        <taxon>Pseudomonadota</taxon>
        <taxon>Gammaproteobacteria</taxon>
        <taxon>Oceanospirillales</taxon>
        <taxon>Oceanospirillaceae</taxon>
        <taxon>Oleispira</taxon>
    </lineage>
</organism>
<dbReference type="AlphaFoldDB" id="A0A1Y5HZA0"/>
<dbReference type="EMBL" id="MABE01000122">
    <property type="protein sequence ID" value="OUS41224.1"/>
    <property type="molecule type" value="Genomic_DNA"/>
</dbReference>
<evidence type="ECO:0000313" key="2">
    <source>
        <dbReference type="EMBL" id="OUS41224.1"/>
    </source>
</evidence>
<reference evidence="3" key="1">
    <citation type="journal article" date="2017" name="Proc. Natl. Acad. Sci. U.S.A.">
        <title>Simulation of Deepwater Horizon oil plume reveals substrate specialization within a complex community of hydrocarbon degraders.</title>
        <authorList>
            <person name="Hu P."/>
            <person name="Dubinsky E.A."/>
            <person name="Probst A.J."/>
            <person name="Wang J."/>
            <person name="Sieber C.M.K."/>
            <person name="Tom L.M."/>
            <person name="Gardinali P."/>
            <person name="Banfield J.F."/>
            <person name="Atlas R.M."/>
            <person name="Andersen G.L."/>
        </authorList>
    </citation>
    <scope>NUCLEOTIDE SEQUENCE [LARGE SCALE GENOMIC DNA]</scope>
</reference>
<feature type="signal peptide" evidence="1">
    <location>
        <begin position="1"/>
        <end position="19"/>
    </location>
</feature>
<keyword evidence="1" id="KW-0732">Signal</keyword>
<sequence length="128" mass="13434">MKKNLLLASLAALSFSASALETTISASELAFSGNNSDTIVVSIAGPENYNQQLTFNGSSASISVYDINSRTDGAYNFEVLATQKIGEESVSSDNGRNSTVKDVVSSETDSGHFSLVNGRIVTATEEAE</sequence>
<evidence type="ECO:0000313" key="3">
    <source>
        <dbReference type="Proteomes" id="UP000227088"/>
    </source>
</evidence>
<protein>
    <submittedName>
        <fullName evidence="2">Uncharacterized protein</fullName>
    </submittedName>
</protein>
<gene>
    <name evidence="2" type="ORF">A9R00_02055</name>
</gene>
<accession>A0A1Y5HZA0</accession>
<name>A0A1Y5HZA0_OLEAN</name>
<proteinExistence type="predicted"/>
<evidence type="ECO:0000256" key="1">
    <source>
        <dbReference type="SAM" id="SignalP"/>
    </source>
</evidence>